<dbReference type="Gene3D" id="3.40.50.2300">
    <property type="match status" value="1"/>
</dbReference>
<evidence type="ECO:0000256" key="10">
    <source>
        <dbReference type="ARBA" id="ARBA00022840"/>
    </source>
</evidence>
<dbReference type="GO" id="GO:0005524">
    <property type="term" value="F:ATP binding"/>
    <property type="evidence" value="ECO:0007669"/>
    <property type="project" value="UniProtKB-KW"/>
</dbReference>
<dbReference type="FunFam" id="3.30.565.10:FF:000023">
    <property type="entry name" value="PAS domain-containing sensor histidine kinase"/>
    <property type="match status" value="1"/>
</dbReference>
<evidence type="ECO:0000259" key="14">
    <source>
        <dbReference type="PROSITE" id="PS50109"/>
    </source>
</evidence>
<dbReference type="OrthoDB" id="7991996at2"/>
<comment type="subcellular location">
    <subcellularLocation>
        <location evidence="2">Cell membrane</location>
    </subcellularLocation>
    <subcellularLocation>
        <location evidence="3">Membrane raft</location>
        <topology evidence="3">Multi-pass membrane protein</topology>
    </subcellularLocation>
</comment>
<dbReference type="PANTHER" id="PTHR43047">
    <property type="entry name" value="TWO-COMPONENT HISTIDINE PROTEIN KINASE"/>
    <property type="match status" value="1"/>
</dbReference>
<dbReference type="SMART" id="SM00388">
    <property type="entry name" value="HisKA"/>
    <property type="match status" value="1"/>
</dbReference>
<dbReference type="PRINTS" id="PR00344">
    <property type="entry name" value="BCTRLSENSOR"/>
</dbReference>
<dbReference type="PROSITE" id="PS50109">
    <property type="entry name" value="HIS_KIN"/>
    <property type="match status" value="1"/>
</dbReference>
<dbReference type="InterPro" id="IPR036890">
    <property type="entry name" value="HATPase_C_sf"/>
</dbReference>
<comment type="catalytic activity">
    <reaction evidence="1">
        <text>ATP + protein L-histidine = ADP + protein N-phospho-L-histidine.</text>
        <dbReference type="EC" id="2.7.13.3"/>
    </reaction>
</comment>
<keyword evidence="6 13" id="KW-0597">Phosphoprotein</keyword>
<dbReference type="FunFam" id="1.10.287.130:FF:000001">
    <property type="entry name" value="Two-component sensor histidine kinase"/>
    <property type="match status" value="1"/>
</dbReference>
<keyword evidence="9" id="KW-0418">Kinase</keyword>
<dbReference type="SMART" id="SM00448">
    <property type="entry name" value="REC"/>
    <property type="match status" value="1"/>
</dbReference>
<keyword evidence="5" id="KW-1003">Cell membrane</keyword>
<dbReference type="EC" id="2.7.13.3" evidence="4"/>
<evidence type="ECO:0000256" key="3">
    <source>
        <dbReference type="ARBA" id="ARBA00004314"/>
    </source>
</evidence>
<dbReference type="SUPFAM" id="SSF52172">
    <property type="entry name" value="CheY-like"/>
    <property type="match status" value="1"/>
</dbReference>
<dbReference type="InterPro" id="IPR005467">
    <property type="entry name" value="His_kinase_dom"/>
</dbReference>
<evidence type="ECO:0000313" key="16">
    <source>
        <dbReference type="EMBL" id="QGM47230.1"/>
    </source>
</evidence>
<sequence length="505" mass="55000">MIRGILDSLAHEVAVIDEAGKVLAVNERWLRFGRENGVAPGANSAGVDYLGAIRPAAAAGDPVASAVLEGLLALLAGKRRDFTLEYPCQTPDRMLWFVMHAARTDWRPGAVVISHTDITERVEAEQRLLEATEKLREADTRKDEFIATLAHELRNPLTPIKNAAYLLRRQLPDFDKKERSVALLSMVDRQTTHLLHLVDDLLDLSRISCGKIGLKRETVDLREILRHSVEVAQRNIEMGAHKLEVSLPETPMSVYGDPVRLAQVFANLLDNAAKYTQHGGAIRLSAEPRGAEAVVLVSDNGLGIPADMLPRIFDLFTQVDRKIARPRGGGLGIGLALVKRLLELHGGTIEAHSEGPGKGSSFIVRLPAVARGGAETAQGSAPHELRTTLRVLVIEDNRDVAESLQMLLETAGAMVRAAYDGATGLDMLTSFNPDIVLLDLDLPGMDGYETARLIRASPQGRGVKLVALTGWGPEQAFERVRAAGFDRLITKPASLRALQQLFDEA</sequence>
<dbReference type="SMART" id="SM00387">
    <property type="entry name" value="HATPase_c"/>
    <property type="match status" value="1"/>
</dbReference>
<keyword evidence="11" id="KW-0902">Two-component regulatory system</keyword>
<evidence type="ECO:0000256" key="8">
    <source>
        <dbReference type="ARBA" id="ARBA00022741"/>
    </source>
</evidence>
<evidence type="ECO:0000256" key="12">
    <source>
        <dbReference type="ARBA" id="ARBA00023136"/>
    </source>
</evidence>
<dbReference type="InterPro" id="IPR003661">
    <property type="entry name" value="HisK_dim/P_dom"/>
</dbReference>
<dbReference type="SUPFAM" id="SSF47384">
    <property type="entry name" value="Homodimeric domain of signal transducing histidine kinase"/>
    <property type="match status" value="1"/>
</dbReference>
<feature type="domain" description="Histidine kinase" evidence="14">
    <location>
        <begin position="148"/>
        <end position="370"/>
    </location>
</feature>
<accession>A0A6B8KKM1</accession>
<dbReference type="SUPFAM" id="SSF55785">
    <property type="entry name" value="PYP-like sensor domain (PAS domain)"/>
    <property type="match status" value="1"/>
</dbReference>
<keyword evidence="12" id="KW-0472">Membrane</keyword>
<evidence type="ECO:0000256" key="9">
    <source>
        <dbReference type="ARBA" id="ARBA00022777"/>
    </source>
</evidence>
<keyword evidence="8" id="KW-0547">Nucleotide-binding</keyword>
<dbReference type="InterPro" id="IPR001789">
    <property type="entry name" value="Sig_transdc_resp-reg_receiver"/>
</dbReference>
<evidence type="ECO:0000256" key="6">
    <source>
        <dbReference type="ARBA" id="ARBA00022553"/>
    </source>
</evidence>
<evidence type="ECO:0000256" key="2">
    <source>
        <dbReference type="ARBA" id="ARBA00004236"/>
    </source>
</evidence>
<dbReference type="Pfam" id="PF00072">
    <property type="entry name" value="Response_reg"/>
    <property type="match status" value="1"/>
</dbReference>
<dbReference type="Gene3D" id="3.30.565.10">
    <property type="entry name" value="Histidine kinase-like ATPase, C-terminal domain"/>
    <property type="match status" value="1"/>
</dbReference>
<gene>
    <name evidence="16" type="ORF">H2LOC_016890</name>
</gene>
<dbReference type="EMBL" id="CP046052">
    <property type="protein sequence ID" value="QGM47230.1"/>
    <property type="molecule type" value="Genomic_DNA"/>
</dbReference>
<dbReference type="Pfam" id="PF00512">
    <property type="entry name" value="HisKA"/>
    <property type="match status" value="1"/>
</dbReference>
<reference evidence="16 17" key="1">
    <citation type="submission" date="2019-11" db="EMBL/GenBank/DDBJ databases">
        <title>The genome sequence of Methylocystis heyeri.</title>
        <authorList>
            <person name="Oshkin I.Y."/>
            <person name="Miroshnikov K."/>
            <person name="Dedysh S.N."/>
        </authorList>
    </citation>
    <scope>NUCLEOTIDE SEQUENCE [LARGE SCALE GENOMIC DNA]</scope>
    <source>
        <strain evidence="16 17">H2</strain>
    </source>
</reference>
<keyword evidence="7" id="KW-0808">Transferase</keyword>
<keyword evidence="10" id="KW-0067">ATP-binding</keyword>
<evidence type="ECO:0000256" key="4">
    <source>
        <dbReference type="ARBA" id="ARBA00012438"/>
    </source>
</evidence>
<keyword evidence="17" id="KW-1185">Reference proteome</keyword>
<dbReference type="CDD" id="cd00075">
    <property type="entry name" value="HATPase"/>
    <property type="match status" value="1"/>
</dbReference>
<name>A0A6B8KKM1_9HYPH</name>
<protein>
    <recommendedName>
        <fullName evidence="4">histidine kinase</fullName>
        <ecNumber evidence="4">2.7.13.3</ecNumber>
    </recommendedName>
</protein>
<dbReference type="InterPro" id="IPR011006">
    <property type="entry name" value="CheY-like_superfamily"/>
</dbReference>
<evidence type="ECO:0000313" key="17">
    <source>
        <dbReference type="Proteomes" id="UP000309061"/>
    </source>
</evidence>
<dbReference type="KEGG" id="mhey:H2LOC_016890"/>
<organism evidence="16 17">
    <name type="scientific">Methylocystis heyeri</name>
    <dbReference type="NCBI Taxonomy" id="391905"/>
    <lineage>
        <taxon>Bacteria</taxon>
        <taxon>Pseudomonadati</taxon>
        <taxon>Pseudomonadota</taxon>
        <taxon>Alphaproteobacteria</taxon>
        <taxon>Hyphomicrobiales</taxon>
        <taxon>Methylocystaceae</taxon>
        <taxon>Methylocystis</taxon>
    </lineage>
</organism>
<evidence type="ECO:0000256" key="11">
    <source>
        <dbReference type="ARBA" id="ARBA00023012"/>
    </source>
</evidence>
<dbReference type="SUPFAM" id="SSF55874">
    <property type="entry name" value="ATPase domain of HSP90 chaperone/DNA topoisomerase II/histidine kinase"/>
    <property type="match status" value="1"/>
</dbReference>
<evidence type="ECO:0000256" key="7">
    <source>
        <dbReference type="ARBA" id="ARBA00022679"/>
    </source>
</evidence>
<dbReference type="Gene3D" id="1.10.287.130">
    <property type="match status" value="1"/>
</dbReference>
<dbReference type="InterPro" id="IPR004358">
    <property type="entry name" value="Sig_transdc_His_kin-like_C"/>
</dbReference>
<evidence type="ECO:0000259" key="15">
    <source>
        <dbReference type="PROSITE" id="PS50110"/>
    </source>
</evidence>
<dbReference type="CDD" id="cd17580">
    <property type="entry name" value="REC_2_DhkD-like"/>
    <property type="match status" value="1"/>
</dbReference>
<dbReference type="GO" id="GO:0045121">
    <property type="term" value="C:membrane raft"/>
    <property type="evidence" value="ECO:0007669"/>
    <property type="project" value="UniProtKB-SubCell"/>
</dbReference>
<evidence type="ECO:0000256" key="13">
    <source>
        <dbReference type="PROSITE-ProRule" id="PRU00169"/>
    </source>
</evidence>
<feature type="modified residue" description="4-aspartylphosphate" evidence="13">
    <location>
        <position position="439"/>
    </location>
</feature>
<dbReference type="InterPro" id="IPR035965">
    <property type="entry name" value="PAS-like_dom_sf"/>
</dbReference>
<dbReference type="Gene3D" id="3.30.450.20">
    <property type="entry name" value="PAS domain"/>
    <property type="match status" value="1"/>
</dbReference>
<dbReference type="Pfam" id="PF02518">
    <property type="entry name" value="HATPase_c"/>
    <property type="match status" value="1"/>
</dbReference>
<evidence type="ECO:0000256" key="5">
    <source>
        <dbReference type="ARBA" id="ARBA00022475"/>
    </source>
</evidence>
<dbReference type="PANTHER" id="PTHR43047:SF72">
    <property type="entry name" value="OSMOSENSING HISTIDINE PROTEIN KINASE SLN1"/>
    <property type="match status" value="1"/>
</dbReference>
<dbReference type="GO" id="GO:0009927">
    <property type="term" value="F:histidine phosphotransfer kinase activity"/>
    <property type="evidence" value="ECO:0007669"/>
    <property type="project" value="TreeGrafter"/>
</dbReference>
<dbReference type="Proteomes" id="UP000309061">
    <property type="component" value="Chromosome"/>
</dbReference>
<dbReference type="GO" id="GO:0000155">
    <property type="term" value="F:phosphorelay sensor kinase activity"/>
    <property type="evidence" value="ECO:0007669"/>
    <property type="project" value="InterPro"/>
</dbReference>
<dbReference type="InterPro" id="IPR003594">
    <property type="entry name" value="HATPase_dom"/>
</dbReference>
<dbReference type="InterPro" id="IPR036097">
    <property type="entry name" value="HisK_dim/P_sf"/>
</dbReference>
<dbReference type="AlphaFoldDB" id="A0A6B8KKM1"/>
<evidence type="ECO:0000256" key="1">
    <source>
        <dbReference type="ARBA" id="ARBA00000085"/>
    </source>
</evidence>
<dbReference type="PROSITE" id="PS50110">
    <property type="entry name" value="RESPONSE_REGULATORY"/>
    <property type="match status" value="1"/>
</dbReference>
<dbReference type="RefSeq" id="WP_136497518.1">
    <property type="nucleotide sequence ID" value="NZ_CP046052.1"/>
</dbReference>
<dbReference type="GO" id="GO:0005886">
    <property type="term" value="C:plasma membrane"/>
    <property type="evidence" value="ECO:0007669"/>
    <property type="project" value="UniProtKB-SubCell"/>
</dbReference>
<feature type="domain" description="Response regulatory" evidence="15">
    <location>
        <begin position="390"/>
        <end position="505"/>
    </location>
</feature>
<dbReference type="CDD" id="cd00082">
    <property type="entry name" value="HisKA"/>
    <property type="match status" value="1"/>
</dbReference>
<proteinExistence type="predicted"/>